<feature type="domain" description="HTH cro/C1-type" evidence="1">
    <location>
        <begin position="9"/>
        <end position="44"/>
    </location>
</feature>
<dbReference type="EMBL" id="CP001279">
    <property type="protein sequence ID" value="ACM93730.1"/>
    <property type="molecule type" value="Genomic_DNA"/>
</dbReference>
<keyword evidence="3" id="KW-1185">Reference proteome</keyword>
<name>B9L9P9_NAUPA</name>
<reference evidence="2 3" key="1">
    <citation type="journal article" date="2009" name="PLoS Genet.">
        <title>Adaptations to submarine hydrothermal environments exemplified by the genome of Nautilia profundicola.</title>
        <authorList>
            <person name="Campbell B.J."/>
            <person name="Smith J.L."/>
            <person name="Hanson T.E."/>
            <person name="Klotz M.G."/>
            <person name="Stein L.Y."/>
            <person name="Lee C.K."/>
            <person name="Wu D."/>
            <person name="Robinson J.M."/>
            <person name="Khouri H.M."/>
            <person name="Eisen J.A."/>
            <person name="Cary S.C."/>
        </authorList>
    </citation>
    <scope>NUCLEOTIDE SEQUENCE [LARGE SCALE GENOMIC DNA]</scope>
    <source>
        <strain evidence="3">ATCC BAA-1463 / DSM 18972 / AmH</strain>
    </source>
</reference>
<dbReference type="Gene3D" id="1.10.260.40">
    <property type="entry name" value="lambda repressor-like DNA-binding domains"/>
    <property type="match status" value="1"/>
</dbReference>
<dbReference type="HOGENOM" id="CLU_2753681_0_0_7"/>
<dbReference type="RefSeq" id="WP_015902782.1">
    <property type="nucleotide sequence ID" value="NC_012115.1"/>
</dbReference>
<evidence type="ECO:0000259" key="1">
    <source>
        <dbReference type="Pfam" id="PF01381"/>
    </source>
</evidence>
<accession>B9L9P9</accession>
<dbReference type="STRING" id="598659.NAMH_0955"/>
<dbReference type="AlphaFoldDB" id="B9L9P9"/>
<dbReference type="CDD" id="cd00093">
    <property type="entry name" value="HTH_XRE"/>
    <property type="match status" value="1"/>
</dbReference>
<dbReference type="Pfam" id="PF01381">
    <property type="entry name" value="HTH_3"/>
    <property type="match status" value="1"/>
</dbReference>
<organism evidence="2 3">
    <name type="scientific">Nautilia profundicola (strain ATCC BAA-1463 / DSM 18972 / AmH)</name>
    <dbReference type="NCBI Taxonomy" id="598659"/>
    <lineage>
        <taxon>Bacteria</taxon>
        <taxon>Pseudomonadati</taxon>
        <taxon>Campylobacterota</taxon>
        <taxon>Epsilonproteobacteria</taxon>
        <taxon>Nautiliales</taxon>
        <taxon>Nautiliaceae</taxon>
        <taxon>Nautilia</taxon>
    </lineage>
</organism>
<dbReference type="GO" id="GO:0003677">
    <property type="term" value="F:DNA binding"/>
    <property type="evidence" value="ECO:0007669"/>
    <property type="project" value="InterPro"/>
</dbReference>
<gene>
    <name evidence="2" type="ordered locus">NAMH_0955</name>
</gene>
<dbReference type="OrthoDB" id="5325244at2"/>
<proteinExistence type="predicted"/>
<evidence type="ECO:0000313" key="3">
    <source>
        <dbReference type="Proteomes" id="UP000000448"/>
    </source>
</evidence>
<dbReference type="KEGG" id="nam:NAMH_0955"/>
<evidence type="ECO:0000313" key="2">
    <source>
        <dbReference type="EMBL" id="ACM93730.1"/>
    </source>
</evidence>
<sequence length="70" mass="8474">MNFHEFENILKKIKLTKQEFANFLDIDNTTISKWKNNKYIPKYAEIAIKYLLNLQKNCIEFKNIKDKYGN</sequence>
<dbReference type="InterPro" id="IPR010982">
    <property type="entry name" value="Lambda_DNA-bd_dom_sf"/>
</dbReference>
<protein>
    <submittedName>
        <fullName evidence="2">Transcriptional regulator</fullName>
    </submittedName>
</protein>
<dbReference type="Proteomes" id="UP000000448">
    <property type="component" value="Chromosome"/>
</dbReference>
<dbReference type="InterPro" id="IPR001387">
    <property type="entry name" value="Cro/C1-type_HTH"/>
</dbReference>
<dbReference type="SUPFAM" id="SSF47413">
    <property type="entry name" value="lambda repressor-like DNA-binding domains"/>
    <property type="match status" value="1"/>
</dbReference>